<organism evidence="2">
    <name type="scientific">viral metagenome</name>
    <dbReference type="NCBI Taxonomy" id="1070528"/>
    <lineage>
        <taxon>unclassified sequences</taxon>
        <taxon>metagenomes</taxon>
        <taxon>organismal metagenomes</taxon>
    </lineage>
</organism>
<sequence>MENLFYLTDKVFIKDTKFFYESENGKSRMIQNNNWHHLLNEYGWEKLNKQWIIQLNKVCEHKVKNSLFGCLDCGGNGDCMFDCISYALNSEDRMNLTYDSKSLRSELSSYVTQDIFHKIIEVYQISKENGEFNEDWDPELINFDDFKEKIRIGGNEYWGDFLLLNLLKDLLNINFIVLNSNEITNEYYNYPLFFEYNDNLQTIILLYENGYHFKLVGYFKDNTMISIFSKETIPPEILKTINHLR</sequence>
<protein>
    <recommendedName>
        <fullName evidence="1">OTU domain-containing protein</fullName>
    </recommendedName>
</protein>
<reference evidence="2" key="1">
    <citation type="journal article" date="2020" name="Nature">
        <title>Giant virus diversity and host interactions through global metagenomics.</title>
        <authorList>
            <person name="Schulz F."/>
            <person name="Roux S."/>
            <person name="Paez-Espino D."/>
            <person name="Jungbluth S."/>
            <person name="Walsh D.A."/>
            <person name="Denef V.J."/>
            <person name="McMahon K.D."/>
            <person name="Konstantinidis K.T."/>
            <person name="Eloe-Fadrosh E.A."/>
            <person name="Kyrpides N.C."/>
            <person name="Woyke T."/>
        </authorList>
    </citation>
    <scope>NUCLEOTIDE SEQUENCE</scope>
    <source>
        <strain evidence="2">GVMAG-S-ERX555907-94</strain>
    </source>
</reference>
<evidence type="ECO:0000313" key="2">
    <source>
        <dbReference type="EMBL" id="QHU23502.1"/>
    </source>
</evidence>
<name>A0A6C0KZU0_9ZZZZ</name>
<dbReference type="EMBL" id="MN741031">
    <property type="protein sequence ID" value="QHU23502.1"/>
    <property type="molecule type" value="Genomic_DNA"/>
</dbReference>
<proteinExistence type="predicted"/>
<dbReference type="Gene3D" id="3.90.70.80">
    <property type="match status" value="1"/>
</dbReference>
<feature type="domain" description="OTU" evidence="1">
    <location>
        <begin position="75"/>
        <end position="212"/>
    </location>
</feature>
<dbReference type="AlphaFoldDB" id="A0A6C0KZU0"/>
<accession>A0A6C0KZU0</accession>
<dbReference type="Pfam" id="PF02338">
    <property type="entry name" value="OTU"/>
    <property type="match status" value="1"/>
</dbReference>
<evidence type="ECO:0000259" key="1">
    <source>
        <dbReference type="Pfam" id="PF02338"/>
    </source>
</evidence>
<dbReference type="InterPro" id="IPR003323">
    <property type="entry name" value="OTU_dom"/>
</dbReference>